<sequence length="70" mass="7363">MYTTGCKDNTDTSCYCKQSNFASSVIGCVSSWAADNAEIQQALSYFAGICAAYVPQNPAIITAVPSSITL</sequence>
<evidence type="ECO:0000256" key="8">
    <source>
        <dbReference type="ARBA" id="ARBA00023288"/>
    </source>
</evidence>
<keyword evidence="5" id="KW-0336">GPI-anchor</keyword>
<keyword evidence="9" id="KW-0349">Heme</keyword>
<proteinExistence type="inferred from homology"/>
<evidence type="ECO:0000313" key="11">
    <source>
        <dbReference type="EMBL" id="KAK5239787.1"/>
    </source>
</evidence>
<comment type="subcellular location">
    <subcellularLocation>
        <location evidence="1">Membrane</location>
        <topology evidence="1">Lipid-anchor</topology>
        <topology evidence="1">GPI-anchor</topology>
    </subcellularLocation>
    <subcellularLocation>
        <location evidence="2">Secreted</location>
    </subcellularLocation>
</comment>
<comment type="similarity">
    <text evidence="3">Belongs to the RBT5 family.</text>
</comment>
<evidence type="ECO:0000256" key="2">
    <source>
        <dbReference type="ARBA" id="ARBA00004613"/>
    </source>
</evidence>
<evidence type="ECO:0000256" key="6">
    <source>
        <dbReference type="ARBA" id="ARBA00022729"/>
    </source>
</evidence>
<keyword evidence="12" id="KW-1185">Reference proteome</keyword>
<keyword evidence="5" id="KW-0472">Membrane</keyword>
<feature type="binding site" description="axial binding residue" evidence="9">
    <location>
        <position position="11"/>
    </location>
    <ligand>
        <name>heme</name>
        <dbReference type="ChEBI" id="CHEBI:30413"/>
    </ligand>
    <ligandPart>
        <name>Fe</name>
        <dbReference type="ChEBI" id="CHEBI:18248"/>
    </ligandPart>
</feature>
<dbReference type="InterPro" id="IPR008427">
    <property type="entry name" value="Extracellular_membr_CFEM_dom"/>
</dbReference>
<organism evidence="11 12">
    <name type="scientific">Cryomyces antarcticus</name>
    <dbReference type="NCBI Taxonomy" id="329879"/>
    <lineage>
        <taxon>Eukaryota</taxon>
        <taxon>Fungi</taxon>
        <taxon>Dikarya</taxon>
        <taxon>Ascomycota</taxon>
        <taxon>Pezizomycotina</taxon>
        <taxon>Dothideomycetes</taxon>
        <taxon>Dothideomycetes incertae sedis</taxon>
        <taxon>Cryomyces</taxon>
    </lineage>
</organism>
<evidence type="ECO:0000256" key="9">
    <source>
        <dbReference type="PROSITE-ProRule" id="PRU01356"/>
    </source>
</evidence>
<keyword evidence="4" id="KW-0964">Secreted</keyword>
<dbReference type="PROSITE" id="PS52012">
    <property type="entry name" value="CFEM"/>
    <property type="match status" value="1"/>
</dbReference>
<keyword evidence="9" id="KW-0479">Metal-binding</keyword>
<reference evidence="11 12" key="1">
    <citation type="submission" date="2023-08" db="EMBL/GenBank/DDBJ databases">
        <title>Black Yeasts Isolated from many extreme environments.</title>
        <authorList>
            <person name="Coleine C."/>
            <person name="Stajich J.E."/>
            <person name="Selbmann L."/>
        </authorList>
    </citation>
    <scope>NUCLEOTIDE SEQUENCE [LARGE SCALE GENOMIC DNA]</scope>
    <source>
        <strain evidence="11 12">CCFEE 536</strain>
    </source>
</reference>
<evidence type="ECO:0000256" key="4">
    <source>
        <dbReference type="ARBA" id="ARBA00022525"/>
    </source>
</evidence>
<evidence type="ECO:0000256" key="3">
    <source>
        <dbReference type="ARBA" id="ARBA00010031"/>
    </source>
</evidence>
<keyword evidence="8" id="KW-0449">Lipoprotein</keyword>
<protein>
    <recommendedName>
        <fullName evidence="10">CFEM domain-containing protein</fullName>
    </recommendedName>
</protein>
<evidence type="ECO:0000256" key="7">
    <source>
        <dbReference type="ARBA" id="ARBA00023157"/>
    </source>
</evidence>
<feature type="domain" description="CFEM" evidence="10">
    <location>
        <begin position="1"/>
        <end position="70"/>
    </location>
</feature>
<gene>
    <name evidence="11" type="ORF">LTR16_011499</name>
</gene>
<name>A0ABR0LTH8_9PEZI</name>
<comment type="caution">
    <text evidence="11">The sequence shown here is derived from an EMBL/GenBank/DDBJ whole genome shotgun (WGS) entry which is preliminary data.</text>
</comment>
<evidence type="ECO:0000256" key="5">
    <source>
        <dbReference type="ARBA" id="ARBA00022622"/>
    </source>
</evidence>
<dbReference type="PROSITE" id="PS51257">
    <property type="entry name" value="PROKAR_LIPOPROTEIN"/>
    <property type="match status" value="1"/>
</dbReference>
<evidence type="ECO:0000259" key="10">
    <source>
        <dbReference type="PROSITE" id="PS52012"/>
    </source>
</evidence>
<comment type="caution">
    <text evidence="9">Lacks conserved residue(s) required for the propagation of feature annotation.</text>
</comment>
<dbReference type="Pfam" id="PF05730">
    <property type="entry name" value="CFEM"/>
    <property type="match status" value="1"/>
</dbReference>
<accession>A0ABR0LTH8</accession>
<keyword evidence="5" id="KW-0325">Glycoprotein</keyword>
<dbReference type="EMBL" id="JAVRRA010011791">
    <property type="protein sequence ID" value="KAK5239787.1"/>
    <property type="molecule type" value="Genomic_DNA"/>
</dbReference>
<dbReference type="Proteomes" id="UP001357485">
    <property type="component" value="Unassembled WGS sequence"/>
</dbReference>
<evidence type="ECO:0000313" key="12">
    <source>
        <dbReference type="Proteomes" id="UP001357485"/>
    </source>
</evidence>
<evidence type="ECO:0000256" key="1">
    <source>
        <dbReference type="ARBA" id="ARBA00004589"/>
    </source>
</evidence>
<feature type="non-terminal residue" evidence="11">
    <location>
        <position position="70"/>
    </location>
</feature>
<keyword evidence="7" id="KW-1015">Disulfide bond</keyword>
<keyword evidence="6" id="KW-0732">Signal</keyword>
<keyword evidence="9" id="KW-0408">Iron</keyword>